<protein>
    <submittedName>
        <fullName evidence="1">DUF348 domain-containing protein</fullName>
    </submittedName>
</protein>
<dbReference type="Proteomes" id="UP000304953">
    <property type="component" value="Unassembled WGS sequence"/>
</dbReference>
<dbReference type="EMBL" id="SRYA01000018">
    <property type="protein sequence ID" value="TGY96309.1"/>
    <property type="molecule type" value="Genomic_DNA"/>
</dbReference>
<gene>
    <name evidence="1" type="ORF">E5329_10710</name>
</gene>
<evidence type="ECO:0000313" key="2">
    <source>
        <dbReference type="Proteomes" id="UP000304953"/>
    </source>
</evidence>
<accession>A0AC61RWJ1</accession>
<name>A0AC61RWJ1_9FIRM</name>
<organism evidence="1 2">
    <name type="scientific">Petralouisia muris</name>
    <dbReference type="NCBI Taxonomy" id="3032872"/>
    <lineage>
        <taxon>Bacteria</taxon>
        <taxon>Bacillati</taxon>
        <taxon>Bacillota</taxon>
        <taxon>Clostridia</taxon>
        <taxon>Lachnospirales</taxon>
        <taxon>Lachnospiraceae</taxon>
        <taxon>Petralouisia</taxon>
    </lineage>
</organism>
<reference evidence="1" key="1">
    <citation type="submission" date="2019-04" db="EMBL/GenBank/DDBJ databases">
        <title>Microbes associate with the intestines of laboratory mice.</title>
        <authorList>
            <person name="Navarre W."/>
            <person name="Wong E."/>
            <person name="Huang K."/>
            <person name="Tropini C."/>
            <person name="Ng K."/>
            <person name="Yu B."/>
        </authorList>
    </citation>
    <scope>NUCLEOTIDE SEQUENCE</scope>
    <source>
        <strain evidence="1">NM01_1-7b</strain>
    </source>
</reference>
<sequence>MITMKIMKKITLLGTSVFLGLGLCACGKATVQINDSGVVTELEVSTPSTVEEILEEAEIAWKDGDEVSPALDTKITEAGEIVISRKNTVKLTADGETKEVVMVGGTVSDLLEQEGVTLGEKQRVNYDLDEYLKDGMEIKISYSYSVEVTCDGETYARETEAETVSDVLEELKITLGEDDRITPAVTEAVAEGMKIVVNRVTFDTVVETETIEYETVYEDDSSMSKGQEEVSKDGENGEKQVTYQVTYVDGEEESREAAEETVTKEPVNKVVRVGTQEESSPSSSGRSVVSKKAFYDCNGSGHGYYEITYSDGSVEYEEF</sequence>
<keyword evidence="2" id="KW-1185">Reference proteome</keyword>
<comment type="caution">
    <text evidence="1">The sequence shown here is derived from an EMBL/GenBank/DDBJ whole genome shotgun (WGS) entry which is preliminary data.</text>
</comment>
<proteinExistence type="predicted"/>
<evidence type="ECO:0000313" key="1">
    <source>
        <dbReference type="EMBL" id="TGY96309.1"/>
    </source>
</evidence>